<gene>
    <name evidence="1" type="ORF">JQN84_30820</name>
</gene>
<reference evidence="1 2" key="1">
    <citation type="submission" date="2021-02" db="EMBL/GenBank/DDBJ databases">
        <authorList>
            <person name="Lee D.-H."/>
        </authorList>
    </citation>
    <scope>NUCLEOTIDE SEQUENCE [LARGE SCALE GENOMIC DNA]</scope>
    <source>
        <strain evidence="1 2">MMS20-R2-29</strain>
    </source>
</reference>
<dbReference type="RefSeq" id="WP_204962095.1">
    <property type="nucleotide sequence ID" value="NZ_JAFEUO010000016.1"/>
</dbReference>
<sequence length="54" mass="5987">MTDHPPTRRTVEVDADVYDVLARTAASRDTDVNGALRYLIEAPTPRTVADDDED</sequence>
<dbReference type="Proteomes" id="UP000809587">
    <property type="component" value="Unassembled WGS sequence"/>
</dbReference>
<protein>
    <submittedName>
        <fullName evidence="1">Uncharacterized protein</fullName>
    </submittedName>
</protein>
<evidence type="ECO:0000313" key="1">
    <source>
        <dbReference type="EMBL" id="MBM7086922.1"/>
    </source>
</evidence>
<keyword evidence="2" id="KW-1185">Reference proteome</keyword>
<accession>A0ABS2JK95</accession>
<dbReference type="EMBL" id="JAFEUO010000016">
    <property type="protein sequence ID" value="MBM7086922.1"/>
    <property type="molecule type" value="Genomic_DNA"/>
</dbReference>
<name>A0ABS2JK95_9ACTN</name>
<proteinExistence type="predicted"/>
<evidence type="ECO:0000313" key="2">
    <source>
        <dbReference type="Proteomes" id="UP000809587"/>
    </source>
</evidence>
<organism evidence="1 2">
    <name type="scientific">Micromonospora humidisoli</name>
    <dbReference type="NCBI Taxonomy" id="2807622"/>
    <lineage>
        <taxon>Bacteria</taxon>
        <taxon>Bacillati</taxon>
        <taxon>Actinomycetota</taxon>
        <taxon>Actinomycetes</taxon>
        <taxon>Micromonosporales</taxon>
        <taxon>Micromonosporaceae</taxon>
        <taxon>Micromonospora</taxon>
    </lineage>
</organism>
<comment type="caution">
    <text evidence="1">The sequence shown here is derived from an EMBL/GenBank/DDBJ whole genome shotgun (WGS) entry which is preliminary data.</text>
</comment>